<dbReference type="SUPFAM" id="SSF53474">
    <property type="entry name" value="alpha/beta-Hydrolases"/>
    <property type="match status" value="1"/>
</dbReference>
<keyword evidence="3" id="KW-0808">Transferase</keyword>
<dbReference type="InterPro" id="IPR000073">
    <property type="entry name" value="AB_hydrolase_1"/>
</dbReference>
<feature type="compositionally biased region" description="Basic and acidic residues" evidence="1">
    <location>
        <begin position="7"/>
        <end position="26"/>
    </location>
</feature>
<dbReference type="PANTHER" id="PTHR43689:SF8">
    <property type="entry name" value="ALPHA_BETA-HYDROLASES SUPERFAMILY PROTEIN"/>
    <property type="match status" value="1"/>
</dbReference>
<dbReference type="InterPro" id="IPR029058">
    <property type="entry name" value="AB_hydrolase_fold"/>
</dbReference>
<evidence type="ECO:0000256" key="1">
    <source>
        <dbReference type="SAM" id="MobiDB-lite"/>
    </source>
</evidence>
<organism evidence="3 4">
    <name type="scientific">Halolamina pelagica</name>
    <dbReference type="NCBI Taxonomy" id="699431"/>
    <lineage>
        <taxon>Archaea</taxon>
        <taxon>Methanobacteriati</taxon>
        <taxon>Methanobacteriota</taxon>
        <taxon>Stenosarchaea group</taxon>
        <taxon>Halobacteria</taxon>
        <taxon>Halobacteriales</taxon>
        <taxon>Haloferacaceae</taxon>
    </lineage>
</organism>
<dbReference type="GO" id="GO:0016740">
    <property type="term" value="F:transferase activity"/>
    <property type="evidence" value="ECO:0007669"/>
    <property type="project" value="UniProtKB-KW"/>
</dbReference>
<proteinExistence type="predicted"/>
<dbReference type="AlphaFoldDB" id="A0A0P7GZI7"/>
<protein>
    <submittedName>
        <fullName evidence="3">Acetoin dehydrogenase E2 subunit dihydrolipoyllysine-residue acetyltransferase</fullName>
    </submittedName>
</protein>
<evidence type="ECO:0000313" key="4">
    <source>
        <dbReference type="Proteomes" id="UP000050535"/>
    </source>
</evidence>
<dbReference type="Proteomes" id="UP000050535">
    <property type="component" value="Unassembled WGS sequence"/>
</dbReference>
<name>A0A0P7GZI7_9EURY</name>
<keyword evidence="4" id="KW-1185">Reference proteome</keyword>
<evidence type="ECO:0000313" key="3">
    <source>
        <dbReference type="EMBL" id="KPN31073.1"/>
    </source>
</evidence>
<gene>
    <name evidence="3" type="ORF">SY89_01815</name>
</gene>
<sequence>MTTPTVEAHDEISELDEARHETTTIAGDRDLRYAEYGDPNGSPVVFLHGTPGSSRLAALFDSAAAQSGVRLLAPDRPGFGESSPWPERAVNDAPRFLTPVLDDAGVDTAGLVAFSGGSPYALATAATVPDRITRVDVVAGATPPTTDDETPAVQRLLTGLATTTPRILRGLFRGQAWLADRLDPSFVTAQYTTGGTTDPSPTRRGRS</sequence>
<reference evidence="4" key="1">
    <citation type="submission" date="2013-11" db="EMBL/GenBank/DDBJ databases">
        <authorList>
            <person name="Hoang H.T."/>
            <person name="Killian M.L."/>
            <person name="Madson D.M."/>
            <person name="Arruda P.H.E."/>
            <person name="Sun D."/>
            <person name="Schwartz K.J."/>
            <person name="Yoon K."/>
        </authorList>
    </citation>
    <scope>NUCLEOTIDE SEQUENCE [LARGE SCALE GENOMIC DNA]</scope>
    <source>
        <strain evidence="4">CDK2</strain>
    </source>
</reference>
<feature type="region of interest" description="Disordered" evidence="1">
    <location>
        <begin position="1"/>
        <end position="26"/>
    </location>
</feature>
<accession>A0A0P7GZI7</accession>
<dbReference type="Gene3D" id="3.40.50.1820">
    <property type="entry name" value="alpha/beta hydrolase"/>
    <property type="match status" value="1"/>
</dbReference>
<dbReference type="EMBL" id="LGUC01000001">
    <property type="protein sequence ID" value="KPN31073.1"/>
    <property type="molecule type" value="Genomic_DNA"/>
</dbReference>
<dbReference type="PATRIC" id="fig|699431.3.peg.1861"/>
<evidence type="ECO:0000259" key="2">
    <source>
        <dbReference type="Pfam" id="PF00561"/>
    </source>
</evidence>
<comment type="caution">
    <text evidence="3">The sequence shown here is derived from an EMBL/GenBank/DDBJ whole genome shotgun (WGS) entry which is preliminary data.</text>
</comment>
<dbReference type="PANTHER" id="PTHR43689">
    <property type="entry name" value="HYDROLASE"/>
    <property type="match status" value="1"/>
</dbReference>
<dbReference type="STRING" id="699431.SY89_01815"/>
<feature type="domain" description="AB hydrolase-1" evidence="2">
    <location>
        <begin position="43"/>
        <end position="150"/>
    </location>
</feature>
<dbReference type="Pfam" id="PF00561">
    <property type="entry name" value="Abhydrolase_1"/>
    <property type="match status" value="1"/>
</dbReference>
<dbReference type="PRINTS" id="PR00111">
    <property type="entry name" value="ABHYDROLASE"/>
</dbReference>